<evidence type="ECO:0000313" key="2">
    <source>
        <dbReference type="EMBL" id="ANY20762.1"/>
    </source>
</evidence>
<organism evidence="2 3">
    <name type="scientific">Tsuneonella dongtanensis</name>
    <dbReference type="NCBI Taxonomy" id="692370"/>
    <lineage>
        <taxon>Bacteria</taxon>
        <taxon>Pseudomonadati</taxon>
        <taxon>Pseudomonadota</taxon>
        <taxon>Alphaproteobacteria</taxon>
        <taxon>Sphingomonadales</taxon>
        <taxon>Erythrobacteraceae</taxon>
        <taxon>Tsuneonella</taxon>
    </lineage>
</organism>
<protein>
    <submittedName>
        <fullName evidence="2">Uncharacterized protein</fullName>
    </submittedName>
</protein>
<name>A0A1B2AF30_9SPHN</name>
<proteinExistence type="predicted"/>
<dbReference type="STRING" id="692370.A6F68_02262"/>
<dbReference type="Proteomes" id="UP000092932">
    <property type="component" value="Chromosome"/>
</dbReference>
<dbReference type="KEGG" id="ado:A6F68_02262"/>
<sequence>MAKANRPMRAFAPGRSDVSASMRVRNGCAVRPERPREPLDGGVGDCGEGRLIACVNLVVEPEKTREKESRTAPASDSATLRSRGFLGSWPGCRGC</sequence>
<feature type="region of interest" description="Disordered" evidence="1">
    <location>
        <begin position="63"/>
        <end position="95"/>
    </location>
</feature>
<dbReference type="EMBL" id="CP016591">
    <property type="protein sequence ID" value="ANY20762.1"/>
    <property type="molecule type" value="Genomic_DNA"/>
</dbReference>
<gene>
    <name evidence="2" type="ORF">A6F68_02262</name>
</gene>
<accession>A0A1B2AF30</accession>
<evidence type="ECO:0000313" key="3">
    <source>
        <dbReference type="Proteomes" id="UP000092932"/>
    </source>
</evidence>
<reference evidence="2 3" key="1">
    <citation type="submission" date="2016-07" db="EMBL/GenBank/DDBJ databases">
        <title>Complete genome sequence of Altererythrobacter dongtanensis KCTC 22672, a type strain with esterase isolated from tidal flat.</title>
        <authorList>
            <person name="Cheng H."/>
            <person name="Wu Y.-H."/>
            <person name="Zhou P."/>
            <person name="Huo Y.-Y."/>
            <person name="Wang C.-S."/>
            <person name="Xu X.-W."/>
        </authorList>
    </citation>
    <scope>NUCLEOTIDE SEQUENCE [LARGE SCALE GENOMIC DNA]</scope>
    <source>
        <strain evidence="2 3">KCTC 22672</strain>
    </source>
</reference>
<evidence type="ECO:0000256" key="1">
    <source>
        <dbReference type="SAM" id="MobiDB-lite"/>
    </source>
</evidence>
<keyword evidence="3" id="KW-1185">Reference proteome</keyword>
<dbReference type="AlphaFoldDB" id="A0A1B2AF30"/>